<dbReference type="InterPro" id="IPR001972">
    <property type="entry name" value="Stomatin_HflK_fam"/>
</dbReference>
<reference evidence="3 4" key="1">
    <citation type="submission" date="2020-08" db="EMBL/GenBank/DDBJ databases">
        <title>A Genomic Blueprint of the Chicken Gut Microbiome.</title>
        <authorList>
            <person name="Gilroy R."/>
            <person name="Ravi A."/>
            <person name="Getino M."/>
            <person name="Pursley I."/>
            <person name="Horton D.L."/>
            <person name="Alikhan N.-F."/>
            <person name="Baker D."/>
            <person name="Gharbi K."/>
            <person name="Hall N."/>
            <person name="Watson M."/>
            <person name="Adriaenssens E.M."/>
            <person name="Foster-Nyarko E."/>
            <person name="Jarju S."/>
            <person name="Secka A."/>
            <person name="Antonio M."/>
            <person name="Oren A."/>
            <person name="Chaudhuri R."/>
            <person name="La Ragione R.M."/>
            <person name="Hildebrand F."/>
            <person name="Pallen M.J."/>
        </authorList>
    </citation>
    <scope>NUCLEOTIDE SEQUENCE [LARGE SCALE GENOMIC DNA]</scope>
    <source>
        <strain evidence="3 4">Sa3CUN1</strain>
    </source>
</reference>
<sequence>MDSLIGLVIIGVIILFILITILSSIKIVNTGYLYVVERFGQYHKTLEPGWHFMIPFVDFVRRKVSTKQQILDVPPQSVITKDNVKISVDNVIFYKLLNAKDAVYNIEDYRSGIVYSATTNMRNILGNMSLDEILSGRDKINQDLLSIIDEVTDAYGIKILSVEIKNIIPPTEIQEAMEKQMKAERNKRAMILEAEGQRQSQIEKAEGEKRAKILAAEAEKEANIRRAEGLKESQLLEAEGKAKAIEEISIAEAEAIRKVNQAIIESGTNETVIALKQVEALKEMANNPANKLILPNETLSSLGSIAAIGEMLKGGKES</sequence>
<gene>
    <name evidence="3" type="ORF">H9660_04710</name>
</gene>
<name>A0ABR8Q271_9CLOT</name>
<dbReference type="SMART" id="SM00244">
    <property type="entry name" value="PHB"/>
    <property type="match status" value="1"/>
</dbReference>
<proteinExistence type="predicted"/>
<dbReference type="Pfam" id="PF01145">
    <property type="entry name" value="Band_7"/>
    <property type="match status" value="1"/>
</dbReference>
<keyword evidence="1" id="KW-0472">Membrane</keyword>
<accession>A0ABR8Q271</accession>
<keyword evidence="1" id="KW-1133">Transmembrane helix</keyword>
<dbReference type="SUPFAM" id="SSF117892">
    <property type="entry name" value="Band 7/SPFH domain"/>
    <property type="match status" value="1"/>
</dbReference>
<evidence type="ECO:0000313" key="4">
    <source>
        <dbReference type="Proteomes" id="UP000640335"/>
    </source>
</evidence>
<protein>
    <submittedName>
        <fullName evidence="3">SPFH/Band 7/PHB domain protein</fullName>
    </submittedName>
</protein>
<evidence type="ECO:0000313" key="3">
    <source>
        <dbReference type="EMBL" id="MBD7914439.1"/>
    </source>
</evidence>
<comment type="caution">
    <text evidence="3">The sequence shown here is derived from an EMBL/GenBank/DDBJ whole genome shotgun (WGS) entry which is preliminary data.</text>
</comment>
<evidence type="ECO:0000259" key="2">
    <source>
        <dbReference type="SMART" id="SM00244"/>
    </source>
</evidence>
<organism evidence="3 4">
    <name type="scientific">Clostridium gallinarum</name>
    <dbReference type="NCBI Taxonomy" id="2762246"/>
    <lineage>
        <taxon>Bacteria</taxon>
        <taxon>Bacillati</taxon>
        <taxon>Bacillota</taxon>
        <taxon>Clostridia</taxon>
        <taxon>Eubacteriales</taxon>
        <taxon>Clostridiaceae</taxon>
        <taxon>Clostridium</taxon>
    </lineage>
</organism>
<dbReference type="PANTHER" id="PTHR43327">
    <property type="entry name" value="STOMATIN-LIKE PROTEIN 2, MITOCHONDRIAL"/>
    <property type="match status" value="1"/>
</dbReference>
<evidence type="ECO:0000256" key="1">
    <source>
        <dbReference type="SAM" id="Phobius"/>
    </source>
</evidence>
<dbReference type="RefSeq" id="WP_191749047.1">
    <property type="nucleotide sequence ID" value="NZ_JACSQZ010000011.1"/>
</dbReference>
<dbReference type="InterPro" id="IPR036013">
    <property type="entry name" value="Band_7/SPFH_dom_sf"/>
</dbReference>
<dbReference type="Proteomes" id="UP000640335">
    <property type="component" value="Unassembled WGS sequence"/>
</dbReference>
<dbReference type="EMBL" id="JACSQZ010000011">
    <property type="protein sequence ID" value="MBD7914439.1"/>
    <property type="molecule type" value="Genomic_DNA"/>
</dbReference>
<feature type="transmembrane region" description="Helical" evidence="1">
    <location>
        <begin position="6"/>
        <end position="28"/>
    </location>
</feature>
<dbReference type="Gene3D" id="3.30.479.30">
    <property type="entry name" value="Band 7 domain"/>
    <property type="match status" value="1"/>
</dbReference>
<keyword evidence="1" id="KW-0812">Transmembrane</keyword>
<feature type="domain" description="Band 7" evidence="2">
    <location>
        <begin position="23"/>
        <end position="181"/>
    </location>
</feature>
<dbReference type="InterPro" id="IPR001107">
    <property type="entry name" value="Band_7"/>
</dbReference>
<dbReference type="InterPro" id="IPR050710">
    <property type="entry name" value="Band7/mec-2_domain"/>
</dbReference>
<keyword evidence="4" id="KW-1185">Reference proteome</keyword>
<dbReference type="PANTHER" id="PTHR43327:SF10">
    <property type="entry name" value="STOMATIN-LIKE PROTEIN 2, MITOCHONDRIAL"/>
    <property type="match status" value="1"/>
</dbReference>
<dbReference type="CDD" id="cd08829">
    <property type="entry name" value="SPFH_paraslipin"/>
    <property type="match status" value="1"/>
</dbReference>
<dbReference type="PRINTS" id="PR00721">
    <property type="entry name" value="STOMATIN"/>
</dbReference>